<dbReference type="HOGENOM" id="CLU_3341233_0_0_4"/>
<reference evidence="1 2" key="2">
    <citation type="journal article" date="2018" name="Int. J. Syst. Evol. Microbiol.">
        <title>Burkholderia insecticola sp. nov., a gut symbiotic bacterium of the bean bug Riptortus pedestris.</title>
        <authorList>
            <person name="Takeshita K."/>
            <person name="Tamaki H."/>
            <person name="Ohbayashi T."/>
            <person name="Meng X.-Y."/>
            <person name="Sone T."/>
            <person name="Mitani Y."/>
            <person name="Peeters C."/>
            <person name="Kikuchi Y."/>
            <person name="Vandamme P."/>
        </authorList>
    </citation>
    <scope>NUCLEOTIDE SEQUENCE [LARGE SCALE GENOMIC DNA]</scope>
    <source>
        <strain evidence="1">RPE64</strain>
    </source>
</reference>
<keyword evidence="2" id="KW-1185">Reference proteome</keyword>
<dbReference type="STRING" id="758793.BRPE64_CCDS02660"/>
<evidence type="ECO:0000313" key="2">
    <source>
        <dbReference type="Proteomes" id="UP000013966"/>
    </source>
</evidence>
<reference evidence="1 2" key="1">
    <citation type="journal article" date="2013" name="Genome Announc.">
        <title>Complete Genome Sequence of Burkholderia sp. Strain RPE64, Bacterial Symbiont of the Bean Bug Riptortus pedestris.</title>
        <authorList>
            <person name="Shibata T.F."/>
            <person name="Maeda T."/>
            <person name="Nikoh N."/>
            <person name="Yamaguchi K."/>
            <person name="Oshima K."/>
            <person name="Hattori M."/>
            <person name="Nishiyama T."/>
            <person name="Hasebe M."/>
            <person name="Fukatsu T."/>
            <person name="Kikuchi Y."/>
            <person name="Shigenobu S."/>
        </authorList>
    </citation>
    <scope>NUCLEOTIDE SEQUENCE [LARGE SCALE GENOMIC DNA]</scope>
</reference>
<dbReference type="Proteomes" id="UP000013966">
    <property type="component" value="Chromosome 3"/>
</dbReference>
<gene>
    <name evidence="1" type="ORF">BRPE64_CCDS02660</name>
</gene>
<proteinExistence type="predicted"/>
<evidence type="ECO:0000313" key="1">
    <source>
        <dbReference type="EMBL" id="BAN26349.1"/>
    </source>
</evidence>
<name>R4WP60_9BURK</name>
<protein>
    <submittedName>
        <fullName evidence="1">Uncharacterized protein</fullName>
    </submittedName>
</protein>
<accession>R4WP60</accession>
<organism evidence="1 2">
    <name type="scientific">Caballeronia insecticola</name>
    <dbReference type="NCBI Taxonomy" id="758793"/>
    <lineage>
        <taxon>Bacteria</taxon>
        <taxon>Pseudomonadati</taxon>
        <taxon>Pseudomonadota</taxon>
        <taxon>Betaproteobacteria</taxon>
        <taxon>Burkholderiales</taxon>
        <taxon>Burkholderiaceae</taxon>
        <taxon>Caballeronia</taxon>
    </lineage>
</organism>
<dbReference type="KEGG" id="buo:BRPE64_CCDS02660"/>
<sequence length="37" mass="4227">MHDHPFLLATIHSCATSFDRRNTLAMFKDKMGVETCT</sequence>
<dbReference type="EMBL" id="AP013060">
    <property type="protein sequence ID" value="BAN26349.1"/>
    <property type="molecule type" value="Genomic_DNA"/>
</dbReference>
<dbReference type="AlphaFoldDB" id="R4WP60"/>